<reference evidence="3" key="2">
    <citation type="submission" date="2025-08" db="UniProtKB">
        <authorList>
            <consortium name="RefSeq"/>
        </authorList>
    </citation>
    <scope>IDENTIFICATION</scope>
    <source>
        <tissue evidence="3">Leaf</tissue>
    </source>
</reference>
<evidence type="ECO:0000313" key="3">
    <source>
        <dbReference type="RefSeq" id="XP_010511716.1"/>
    </source>
</evidence>
<feature type="compositionally biased region" description="Basic and acidic residues" evidence="1">
    <location>
        <begin position="56"/>
        <end position="66"/>
    </location>
</feature>
<evidence type="ECO:0000256" key="1">
    <source>
        <dbReference type="SAM" id="MobiDB-lite"/>
    </source>
</evidence>
<keyword evidence="2" id="KW-1185">Reference proteome</keyword>
<name>A0ABM0Z803_CAMSA</name>
<reference evidence="2" key="1">
    <citation type="journal article" date="2014" name="Nat. Commun.">
        <title>The emerging biofuel crop Camelina sativa retains a highly undifferentiated hexaploid genome structure.</title>
        <authorList>
            <person name="Kagale S."/>
            <person name="Koh C."/>
            <person name="Nixon J."/>
            <person name="Bollina V."/>
            <person name="Clarke W.E."/>
            <person name="Tuteja R."/>
            <person name="Spillane C."/>
            <person name="Robinson S.J."/>
            <person name="Links M.G."/>
            <person name="Clarke C."/>
            <person name="Higgins E.E."/>
            <person name="Huebert T."/>
            <person name="Sharpe A.G."/>
            <person name="Parkin I.A."/>
        </authorList>
    </citation>
    <scope>NUCLEOTIDE SEQUENCE [LARGE SCALE GENOMIC DNA]</scope>
    <source>
        <strain evidence="2">cv. DH55</strain>
    </source>
</reference>
<accession>A0ABM0Z803</accession>
<dbReference type="Proteomes" id="UP000694864">
    <property type="component" value="Chromosome 5"/>
</dbReference>
<sequence>MDSGPSWADQWDYNNPDPLPSTMQEDESKKKNKKKKKKEEGGSKSSLGKTLLGFKWMKELRKKPEK</sequence>
<protein>
    <submittedName>
        <fullName evidence="3">Uncharacterized protein LOC104787781</fullName>
    </submittedName>
</protein>
<dbReference type="GeneID" id="104787781"/>
<organism evidence="2 3">
    <name type="scientific">Camelina sativa</name>
    <name type="common">False flax</name>
    <name type="synonym">Myagrum sativum</name>
    <dbReference type="NCBI Taxonomy" id="90675"/>
    <lineage>
        <taxon>Eukaryota</taxon>
        <taxon>Viridiplantae</taxon>
        <taxon>Streptophyta</taxon>
        <taxon>Embryophyta</taxon>
        <taxon>Tracheophyta</taxon>
        <taxon>Spermatophyta</taxon>
        <taxon>Magnoliopsida</taxon>
        <taxon>eudicotyledons</taxon>
        <taxon>Gunneridae</taxon>
        <taxon>Pentapetalae</taxon>
        <taxon>rosids</taxon>
        <taxon>malvids</taxon>
        <taxon>Brassicales</taxon>
        <taxon>Brassicaceae</taxon>
        <taxon>Camelineae</taxon>
        <taxon>Camelina</taxon>
    </lineage>
</organism>
<feature type="region of interest" description="Disordered" evidence="1">
    <location>
        <begin position="1"/>
        <end position="66"/>
    </location>
</feature>
<proteinExistence type="predicted"/>
<feature type="compositionally biased region" description="Low complexity" evidence="1">
    <location>
        <begin position="43"/>
        <end position="55"/>
    </location>
</feature>
<evidence type="ECO:0000313" key="2">
    <source>
        <dbReference type="Proteomes" id="UP000694864"/>
    </source>
</evidence>
<gene>
    <name evidence="3" type="primary">LOC104787781</name>
</gene>
<dbReference type="RefSeq" id="XP_010511716.1">
    <property type="nucleotide sequence ID" value="XM_010513414.2"/>
</dbReference>